<proteinExistence type="evidence at transcript level"/>
<name>A0A131Y637_IXORI</name>
<dbReference type="EMBL" id="GEFM01001519">
    <property type="protein sequence ID" value="JAP74277.1"/>
    <property type="molecule type" value="mRNA"/>
</dbReference>
<organism evidence="2">
    <name type="scientific">Ixodes ricinus</name>
    <name type="common">Common tick</name>
    <name type="synonym">Acarus ricinus</name>
    <dbReference type="NCBI Taxonomy" id="34613"/>
    <lineage>
        <taxon>Eukaryota</taxon>
        <taxon>Metazoa</taxon>
        <taxon>Ecdysozoa</taxon>
        <taxon>Arthropoda</taxon>
        <taxon>Chelicerata</taxon>
        <taxon>Arachnida</taxon>
        <taxon>Acari</taxon>
        <taxon>Parasitiformes</taxon>
        <taxon>Ixodida</taxon>
        <taxon>Ixodoidea</taxon>
        <taxon>Ixodidae</taxon>
        <taxon>Ixodinae</taxon>
        <taxon>Ixodes</taxon>
    </lineage>
</organism>
<sequence length="124" mass="12800">MKAALGVAILLACALQWPRGISAAEECELRGAAKCLKNLSDVLNGNMPHLAQEEGSALDGQVDILIGDAVEATRTCLVPQGSCPESAEPGKEVAEKLLAAFQDALGVAALVLLVPLVAQRLVAE</sequence>
<evidence type="ECO:0000313" key="2">
    <source>
        <dbReference type="EMBL" id="JAP74277.1"/>
    </source>
</evidence>
<feature type="signal peptide" evidence="1">
    <location>
        <begin position="1"/>
        <end position="23"/>
    </location>
</feature>
<reference evidence="2" key="1">
    <citation type="submission" date="2016-02" db="EMBL/GenBank/DDBJ databases">
        <title>RNAseq analyses of the midgut from blood- or serum-fed Ixodes ricinus ticks.</title>
        <authorList>
            <person name="Perner J."/>
            <person name="Provaznik J."/>
            <person name="Schrenkova J."/>
            <person name="Urbanova V."/>
            <person name="Ribeiro J.M."/>
            <person name="Kopacek P."/>
        </authorList>
    </citation>
    <scope>NUCLEOTIDE SEQUENCE</scope>
    <source>
        <tissue evidence="2">Gut</tissue>
    </source>
</reference>
<dbReference type="AlphaFoldDB" id="A0A131Y637"/>
<protein>
    <submittedName>
        <fullName evidence="2">Putative secreted protein</fullName>
    </submittedName>
</protein>
<evidence type="ECO:0000256" key="1">
    <source>
        <dbReference type="SAM" id="SignalP"/>
    </source>
</evidence>
<accession>A0A131Y637</accession>
<feature type="chain" id="PRO_5007284297" evidence="1">
    <location>
        <begin position="24"/>
        <end position="124"/>
    </location>
</feature>
<keyword evidence="1" id="KW-0732">Signal</keyword>